<keyword evidence="2" id="KW-1185">Reference proteome</keyword>
<dbReference type="OrthoDB" id="122531at2"/>
<protein>
    <submittedName>
        <fullName evidence="1">Uncharacterized protein</fullName>
    </submittedName>
</protein>
<proteinExistence type="predicted"/>
<organism evidence="1 2">
    <name type="scientific">Brevundimonas intermedia</name>
    <dbReference type="NCBI Taxonomy" id="74315"/>
    <lineage>
        <taxon>Bacteria</taxon>
        <taxon>Pseudomonadati</taxon>
        <taxon>Pseudomonadota</taxon>
        <taxon>Alphaproteobacteria</taxon>
        <taxon>Caulobacterales</taxon>
        <taxon>Caulobacteraceae</taxon>
        <taxon>Brevundimonas</taxon>
    </lineage>
</organism>
<sequence>MFRGVPLTLEEVESIVPLGDDALIVAARCNMGAFTPPDEQPVPPSKDRMSLVLHRTSAGLRIAHGANVQINPAVQQFDPAKGKPPA</sequence>
<name>A0A4Y9S5H0_9CAUL</name>
<dbReference type="Gene3D" id="3.10.450.50">
    <property type="match status" value="1"/>
</dbReference>
<accession>A0A4Y9S5H0</accession>
<dbReference type="AlphaFoldDB" id="A0A4Y9S5H0"/>
<dbReference type="RefSeq" id="WP_135193102.1">
    <property type="nucleotide sequence ID" value="NZ_SPVH01000001.1"/>
</dbReference>
<dbReference type="Proteomes" id="UP000298216">
    <property type="component" value="Unassembled WGS sequence"/>
</dbReference>
<gene>
    <name evidence="1" type="ORF">EGY25_00470</name>
</gene>
<reference evidence="1 2" key="1">
    <citation type="submission" date="2019-03" db="EMBL/GenBank/DDBJ databases">
        <title>Draft genome of Brevundimonas sp. a heavy metal resistant soil bacteria.</title>
        <authorList>
            <person name="Soto J."/>
        </authorList>
    </citation>
    <scope>NUCLEOTIDE SEQUENCE [LARGE SCALE GENOMIC DNA]</scope>
    <source>
        <strain evidence="1 2">B-10</strain>
    </source>
</reference>
<comment type="caution">
    <text evidence="1">The sequence shown here is derived from an EMBL/GenBank/DDBJ whole genome shotgun (WGS) entry which is preliminary data.</text>
</comment>
<evidence type="ECO:0000313" key="2">
    <source>
        <dbReference type="Proteomes" id="UP000298216"/>
    </source>
</evidence>
<dbReference type="EMBL" id="SPVH01000001">
    <property type="protein sequence ID" value="TFW15105.1"/>
    <property type="molecule type" value="Genomic_DNA"/>
</dbReference>
<evidence type="ECO:0000313" key="1">
    <source>
        <dbReference type="EMBL" id="TFW15105.1"/>
    </source>
</evidence>